<comment type="caution">
    <text evidence="1">The sequence shown here is derived from an EMBL/GenBank/DDBJ whole genome shotgun (WGS) entry which is preliminary data.</text>
</comment>
<dbReference type="AlphaFoldDB" id="A0A9W6QJ67"/>
<reference evidence="1" key="1">
    <citation type="submission" date="2023-02" db="EMBL/GenBank/DDBJ databases">
        <title>Actinokineospora globicatena NBRC 15670.</title>
        <authorList>
            <person name="Ichikawa N."/>
            <person name="Sato H."/>
            <person name="Tonouchi N."/>
        </authorList>
    </citation>
    <scope>NUCLEOTIDE SEQUENCE</scope>
    <source>
        <strain evidence="1">NBRC 15670</strain>
    </source>
</reference>
<evidence type="ECO:0000313" key="2">
    <source>
        <dbReference type="Proteomes" id="UP001165042"/>
    </source>
</evidence>
<organism evidence="1 2">
    <name type="scientific">Actinokineospora globicatena</name>
    <dbReference type="NCBI Taxonomy" id="103729"/>
    <lineage>
        <taxon>Bacteria</taxon>
        <taxon>Bacillati</taxon>
        <taxon>Actinomycetota</taxon>
        <taxon>Actinomycetes</taxon>
        <taxon>Pseudonocardiales</taxon>
        <taxon>Pseudonocardiaceae</taxon>
        <taxon>Actinokineospora</taxon>
    </lineage>
</organism>
<sequence length="114" mass="13462">MSRSARKVLYRPTEPYRRRPWGSETARGLRYSAACVRVAERDGHRPRPAVVRRETVLRTAVRALGDDPMVRVWVRHRERQARQVTRRALWAARWVPDEVDVLPTRHRRGVVTML</sequence>
<name>A0A9W6QJ67_9PSEU</name>
<dbReference type="Proteomes" id="UP001165042">
    <property type="component" value="Unassembled WGS sequence"/>
</dbReference>
<dbReference type="EMBL" id="BSSD01000001">
    <property type="protein sequence ID" value="GLW89557.1"/>
    <property type="molecule type" value="Genomic_DNA"/>
</dbReference>
<evidence type="ECO:0000313" key="1">
    <source>
        <dbReference type="EMBL" id="GLW89557.1"/>
    </source>
</evidence>
<protein>
    <submittedName>
        <fullName evidence="1">Uncharacterized protein</fullName>
    </submittedName>
</protein>
<accession>A0A9W6QJ67</accession>
<gene>
    <name evidence="1" type="ORF">Aglo03_03730</name>
</gene>
<proteinExistence type="predicted"/>
<keyword evidence="2" id="KW-1185">Reference proteome</keyword>